<dbReference type="CDD" id="cd19481">
    <property type="entry name" value="RecA-like_protease"/>
    <property type="match status" value="1"/>
</dbReference>
<dbReference type="InterPro" id="IPR050304">
    <property type="entry name" value="MT-severing_AAA_ATPase"/>
</dbReference>
<dbReference type="SMART" id="SM00382">
    <property type="entry name" value="AAA"/>
    <property type="match status" value="1"/>
</dbReference>
<dbReference type="InterPro" id="IPR027417">
    <property type="entry name" value="P-loop_NTPase"/>
</dbReference>
<reference evidence="4" key="1">
    <citation type="submission" date="2021-02" db="EMBL/GenBank/DDBJ databases">
        <authorList>
            <person name="Nowell W R."/>
        </authorList>
    </citation>
    <scope>NUCLEOTIDE SEQUENCE</scope>
</reference>
<dbReference type="AlphaFoldDB" id="A0A819FDY3"/>
<feature type="compositionally biased region" description="Low complexity" evidence="1">
    <location>
        <begin position="926"/>
        <end position="937"/>
    </location>
</feature>
<dbReference type="PROSITE" id="PS00674">
    <property type="entry name" value="AAA"/>
    <property type="match status" value="1"/>
</dbReference>
<dbReference type="SUPFAM" id="SSF52540">
    <property type="entry name" value="P-loop containing nucleoside triphosphate hydrolases"/>
    <property type="match status" value="1"/>
</dbReference>
<dbReference type="PANTHER" id="PTHR23074">
    <property type="entry name" value="AAA DOMAIN-CONTAINING"/>
    <property type="match status" value="1"/>
</dbReference>
<dbReference type="Gene3D" id="3.40.50.300">
    <property type="entry name" value="P-loop containing nucleotide triphosphate hydrolases"/>
    <property type="match status" value="1"/>
</dbReference>
<name>A0A819FDY3_9BILA</name>
<evidence type="ECO:0000313" key="5">
    <source>
        <dbReference type="Proteomes" id="UP000663868"/>
    </source>
</evidence>
<organism evidence="4 5">
    <name type="scientific">Adineta steineri</name>
    <dbReference type="NCBI Taxonomy" id="433720"/>
    <lineage>
        <taxon>Eukaryota</taxon>
        <taxon>Metazoa</taxon>
        <taxon>Spiralia</taxon>
        <taxon>Gnathifera</taxon>
        <taxon>Rotifera</taxon>
        <taxon>Eurotatoria</taxon>
        <taxon>Bdelloidea</taxon>
        <taxon>Adinetida</taxon>
        <taxon>Adinetidae</taxon>
        <taxon>Adineta</taxon>
    </lineage>
</organism>
<feature type="compositionally biased region" description="Polar residues" evidence="1">
    <location>
        <begin position="13"/>
        <end position="23"/>
    </location>
</feature>
<dbReference type="Proteomes" id="UP000663868">
    <property type="component" value="Unassembled WGS sequence"/>
</dbReference>
<dbReference type="Gene3D" id="1.10.8.60">
    <property type="match status" value="1"/>
</dbReference>
<dbReference type="EMBL" id="CAJOBB010001500">
    <property type="protein sequence ID" value="CAF3866033.1"/>
    <property type="molecule type" value="Genomic_DNA"/>
</dbReference>
<evidence type="ECO:0000313" key="4">
    <source>
        <dbReference type="EMBL" id="CAF3866033.1"/>
    </source>
</evidence>
<feature type="domain" description="AAA+ ATPase" evidence="2">
    <location>
        <begin position="339"/>
        <end position="473"/>
    </location>
</feature>
<accession>A0A819FDY3</accession>
<dbReference type="Pfam" id="PF00004">
    <property type="entry name" value="AAA"/>
    <property type="match status" value="1"/>
</dbReference>
<proteinExistence type="predicted"/>
<dbReference type="PANTHER" id="PTHR23074:SF83">
    <property type="entry name" value="VACUOLAR PROTEIN SORTING-ASSOCIATED PROTEIN 4A"/>
    <property type="match status" value="1"/>
</dbReference>
<dbReference type="EMBL" id="CAJNOE010001077">
    <property type="protein sequence ID" value="CAF1383913.1"/>
    <property type="molecule type" value="Genomic_DNA"/>
</dbReference>
<dbReference type="Proteomes" id="UP000663860">
    <property type="component" value="Unassembled WGS sequence"/>
</dbReference>
<protein>
    <recommendedName>
        <fullName evidence="2">AAA+ ATPase domain-containing protein</fullName>
    </recommendedName>
</protein>
<evidence type="ECO:0000313" key="3">
    <source>
        <dbReference type="EMBL" id="CAF1383913.1"/>
    </source>
</evidence>
<feature type="compositionally biased region" description="Polar residues" evidence="1">
    <location>
        <begin position="903"/>
        <end position="925"/>
    </location>
</feature>
<dbReference type="InterPro" id="IPR003593">
    <property type="entry name" value="AAA+_ATPase"/>
</dbReference>
<gene>
    <name evidence="3" type="ORF">IZO911_LOCUS38573</name>
    <name evidence="4" type="ORF">KXQ929_LOCUS20931</name>
</gene>
<dbReference type="InterPro" id="IPR003959">
    <property type="entry name" value="ATPase_AAA_core"/>
</dbReference>
<dbReference type="GO" id="GO:0016887">
    <property type="term" value="F:ATP hydrolysis activity"/>
    <property type="evidence" value="ECO:0007669"/>
    <property type="project" value="InterPro"/>
</dbReference>
<sequence>MSKKFDDGDDYNMEQQASYQRSGTAAYEESRFIGSNQASATSSSPKSTSENLPVIIPAIILSLKIKYEHLYIRNFVKEIICPDERFKINNRELSLLQLYTLSILNDPIDTSNQNVCKIYRPTLFTRKNDAFGPFNHYFLLNLFDIDYERPDNIPFPKLWKTTNETNVIVKEVNLSSSSSGNETSNVESVQNLLDNENATLFDLLLTICRENKYDERDANGWIASLRSENITTMDHIRSLTKDDWGKLTKIGHVAKQLIWDYMQINTTAKSFDQTKNPYEESTAALIGDIHRVRRYFYYSIKKLHLVPHLSSEAVDLAIKEVRKTYDDDDNQQKKLTVKYGRGLLLYGPPGTGKSELLKRVAIYAGITMITQPLSAGELNRPYVGETEKLLVDIMYRAHSIPFLICAMTIDEIDGLVPKRDNNAQQSKVDGISVLLSHIEGVKNIPNLIVFGATNRRNMMDEAFLRRMQAKVFVGRPSPAIRSNMLLPLVCKNSEAFTPDRIQSLVKITTNFSGAAIGALRSSLIVELDRSRITEHRLLELADGVAREFNVWFGISTLPEICRINRNILNPVNQEDDFSLDFQKMITTGRILIDYTDRKCRIEIKNEPTLEKDLHKTETSITHLLARFIYGCSTRNIDTVQIIDLNFLIKQNAFDENQIFELLTTIFLECNEYNRSMLIFDIDSLIMLNKSDSEMSKSKSISNIRIYQFIREKCKTSIIEETEPDSEGKTTKIEKWIVMVVKDPWLRDTLIEDIEFQKSSAQLLGEETEKNTRQEEETSRKCPKCLRNYIPKEARDGNCYYHPGFVIDINNPKKQMTGEEAQEILQCAILKKLPEEEMPKLVWACCLRIYSDSSHPCEVGKCGLPKEMEGKIDMRQDNYVALVQEKNKENTAAKKKLEEFLQKYRQTTANQNSTDSPGKSATSSTASQFSYKSSLYSS</sequence>
<evidence type="ECO:0000256" key="1">
    <source>
        <dbReference type="SAM" id="MobiDB-lite"/>
    </source>
</evidence>
<comment type="caution">
    <text evidence="4">The sequence shown here is derived from an EMBL/GenBank/DDBJ whole genome shotgun (WGS) entry which is preliminary data.</text>
</comment>
<dbReference type="GO" id="GO:0005524">
    <property type="term" value="F:ATP binding"/>
    <property type="evidence" value="ECO:0007669"/>
    <property type="project" value="InterPro"/>
</dbReference>
<feature type="region of interest" description="Disordered" evidence="1">
    <location>
        <begin position="1"/>
        <end position="25"/>
    </location>
</feature>
<dbReference type="InterPro" id="IPR003960">
    <property type="entry name" value="ATPase_AAA_CS"/>
</dbReference>
<feature type="region of interest" description="Disordered" evidence="1">
    <location>
        <begin position="903"/>
        <end position="937"/>
    </location>
</feature>
<evidence type="ECO:0000259" key="2">
    <source>
        <dbReference type="SMART" id="SM00382"/>
    </source>
</evidence>